<feature type="transmembrane region" description="Helical" evidence="6">
    <location>
        <begin position="66"/>
        <end position="85"/>
    </location>
</feature>
<dbReference type="Proteomes" id="UP001199044">
    <property type="component" value="Unassembled WGS sequence"/>
</dbReference>
<accession>A0ABS7YJ22</accession>
<dbReference type="PANTHER" id="PTHR30086">
    <property type="entry name" value="ARGININE EXPORTER PROTEIN ARGO"/>
    <property type="match status" value="1"/>
</dbReference>
<evidence type="ECO:0000256" key="6">
    <source>
        <dbReference type="SAM" id="Phobius"/>
    </source>
</evidence>
<keyword evidence="5 6" id="KW-0472">Membrane</keyword>
<comment type="caution">
    <text evidence="7">The sequence shown here is derived from an EMBL/GenBank/DDBJ whole genome shotgun (WGS) entry which is preliminary data.</text>
</comment>
<dbReference type="EMBL" id="JAIWIU010000015">
    <property type="protein sequence ID" value="MCA2015027.1"/>
    <property type="molecule type" value="Genomic_DNA"/>
</dbReference>
<dbReference type="PANTHER" id="PTHR30086:SF21">
    <property type="entry name" value="TRANSPORT PROTEIN"/>
    <property type="match status" value="1"/>
</dbReference>
<evidence type="ECO:0000256" key="3">
    <source>
        <dbReference type="ARBA" id="ARBA00022692"/>
    </source>
</evidence>
<name>A0ABS7YJ22_9VIBR</name>
<dbReference type="RefSeq" id="WP_225249499.1">
    <property type="nucleotide sequence ID" value="NZ_JAIWIU010000015.1"/>
</dbReference>
<keyword evidence="8" id="KW-1185">Reference proteome</keyword>
<protein>
    <submittedName>
        <fullName evidence="7">LysE family translocator</fullName>
    </submittedName>
</protein>
<proteinExistence type="predicted"/>
<keyword evidence="3 6" id="KW-0812">Transmembrane</keyword>
<keyword evidence="4 6" id="KW-1133">Transmembrane helix</keyword>
<evidence type="ECO:0000313" key="7">
    <source>
        <dbReference type="EMBL" id="MCA2015027.1"/>
    </source>
</evidence>
<gene>
    <name evidence="7" type="ORF">LDJ79_02825</name>
</gene>
<feature type="transmembrane region" description="Helical" evidence="6">
    <location>
        <begin position="151"/>
        <end position="173"/>
    </location>
</feature>
<organism evidence="7 8">
    <name type="scientific">Vibrio tritonius</name>
    <dbReference type="NCBI Taxonomy" id="1435069"/>
    <lineage>
        <taxon>Bacteria</taxon>
        <taxon>Pseudomonadati</taxon>
        <taxon>Pseudomonadota</taxon>
        <taxon>Gammaproteobacteria</taxon>
        <taxon>Vibrionales</taxon>
        <taxon>Vibrionaceae</taxon>
        <taxon>Vibrio</taxon>
    </lineage>
</organism>
<comment type="subcellular location">
    <subcellularLocation>
        <location evidence="1">Cell membrane</location>
        <topology evidence="1">Multi-pass membrane protein</topology>
    </subcellularLocation>
</comment>
<dbReference type="PIRSF" id="PIRSF006324">
    <property type="entry name" value="LeuE"/>
    <property type="match status" value="1"/>
</dbReference>
<evidence type="ECO:0000313" key="8">
    <source>
        <dbReference type="Proteomes" id="UP001199044"/>
    </source>
</evidence>
<dbReference type="InterPro" id="IPR001123">
    <property type="entry name" value="LeuE-type"/>
</dbReference>
<feature type="transmembrane region" description="Helical" evidence="6">
    <location>
        <begin position="118"/>
        <end position="139"/>
    </location>
</feature>
<keyword evidence="2" id="KW-1003">Cell membrane</keyword>
<evidence type="ECO:0000256" key="4">
    <source>
        <dbReference type="ARBA" id="ARBA00022989"/>
    </source>
</evidence>
<evidence type="ECO:0000256" key="5">
    <source>
        <dbReference type="ARBA" id="ARBA00023136"/>
    </source>
</evidence>
<feature type="transmembrane region" description="Helical" evidence="6">
    <location>
        <begin position="6"/>
        <end position="25"/>
    </location>
</feature>
<evidence type="ECO:0000256" key="2">
    <source>
        <dbReference type="ARBA" id="ARBA00022475"/>
    </source>
</evidence>
<dbReference type="Pfam" id="PF01810">
    <property type="entry name" value="LysE"/>
    <property type="match status" value="1"/>
</dbReference>
<sequence length="207" mass="22937">MEWFSFMIFGLLIVISPGADFVLVFKNSVLFGRKAGALTAFGIGIGVCIHVTYSIVGISQLVLHNVWLFSMIKYAGAGYLVYLGINGLLHSKFKLQQPEPNSVVDKPDRHSKYLVQGFFCNLLNPKTMLFFLSVFSQLISMDQGNHSLFVLGYGVYIASLHVVWFALVAYIMTSKRASTVMNRFGQRINQLCGMGLITFGAVLSTNS</sequence>
<reference evidence="8" key="1">
    <citation type="submission" date="2023-07" db="EMBL/GenBank/DDBJ databases">
        <title>Molecular identification of indigenous halophilic bacteria isolated from red sea cost, biodegradation of synthetic dyes and assessment of degraded metabolite toxicity.</title>
        <authorList>
            <person name="Chaieb K."/>
            <person name="Altayb H.N."/>
        </authorList>
    </citation>
    <scope>NUCLEOTIDE SEQUENCE [LARGE SCALE GENOMIC DNA]</scope>
    <source>
        <strain evidence="8">K20</strain>
    </source>
</reference>
<feature type="transmembrane region" description="Helical" evidence="6">
    <location>
        <begin position="37"/>
        <end position="60"/>
    </location>
</feature>
<evidence type="ECO:0000256" key="1">
    <source>
        <dbReference type="ARBA" id="ARBA00004651"/>
    </source>
</evidence>